<evidence type="ECO:0000256" key="1">
    <source>
        <dbReference type="SAM" id="MobiDB-lite"/>
    </source>
</evidence>
<dbReference type="InterPro" id="IPR036388">
    <property type="entry name" value="WH-like_DNA-bd_sf"/>
</dbReference>
<dbReference type="AlphaFoldDB" id="A0A3S8ZBB9"/>
<proteinExistence type="predicted"/>
<dbReference type="OrthoDB" id="9795011at2"/>
<organism evidence="3 4">
    <name type="scientific">Flaviflexus salsibiostraticola</name>
    <dbReference type="NCBI Taxonomy" id="1282737"/>
    <lineage>
        <taxon>Bacteria</taxon>
        <taxon>Bacillati</taxon>
        <taxon>Actinomycetota</taxon>
        <taxon>Actinomycetes</taxon>
        <taxon>Actinomycetales</taxon>
        <taxon>Actinomycetaceae</taxon>
        <taxon>Flaviflexus</taxon>
    </lineage>
</organism>
<sequence length="74" mass="7556">MSGPVFNVQQAAEAAGVSRSTIYRHLETLMEHGATRDETGTRIPFSALIGAGLASNTSPAESSHETAPATVGGS</sequence>
<dbReference type="Gene3D" id="1.10.10.10">
    <property type="entry name" value="Winged helix-like DNA-binding domain superfamily/Winged helix DNA-binding domain"/>
    <property type="match status" value="1"/>
</dbReference>
<gene>
    <name evidence="3" type="ORF">EJO69_10960</name>
</gene>
<name>A0A3S8ZBB9_9ACTO</name>
<evidence type="ECO:0000259" key="2">
    <source>
        <dbReference type="Pfam" id="PF09339"/>
    </source>
</evidence>
<reference evidence="3 4" key="1">
    <citation type="submission" date="2018-12" db="EMBL/GenBank/DDBJ databases">
        <title>Complete genome sequence of Flaviflexus salsibiostraticola KCTC 33148.</title>
        <authorList>
            <person name="Bae J.-W."/>
        </authorList>
    </citation>
    <scope>NUCLEOTIDE SEQUENCE [LARGE SCALE GENOMIC DNA]</scope>
    <source>
        <strain evidence="3 4">KCTC 33148</strain>
    </source>
</reference>
<keyword evidence="4" id="KW-1185">Reference proteome</keyword>
<accession>A0A3S8ZBB9</accession>
<feature type="domain" description="HTH iclR-type" evidence="2">
    <location>
        <begin position="7"/>
        <end position="34"/>
    </location>
</feature>
<feature type="region of interest" description="Disordered" evidence="1">
    <location>
        <begin position="53"/>
        <end position="74"/>
    </location>
</feature>
<dbReference type="SUPFAM" id="SSF46785">
    <property type="entry name" value="Winged helix' DNA-binding domain"/>
    <property type="match status" value="1"/>
</dbReference>
<dbReference type="GO" id="GO:0003677">
    <property type="term" value="F:DNA binding"/>
    <property type="evidence" value="ECO:0007669"/>
    <property type="project" value="InterPro"/>
</dbReference>
<dbReference type="InterPro" id="IPR036390">
    <property type="entry name" value="WH_DNA-bd_sf"/>
</dbReference>
<dbReference type="Proteomes" id="UP000270021">
    <property type="component" value="Chromosome"/>
</dbReference>
<dbReference type="InterPro" id="IPR005471">
    <property type="entry name" value="Tscrpt_reg_IclR_N"/>
</dbReference>
<evidence type="ECO:0000313" key="3">
    <source>
        <dbReference type="EMBL" id="AZN30760.1"/>
    </source>
</evidence>
<dbReference type="RefSeq" id="WP_126041785.1">
    <property type="nucleotide sequence ID" value="NZ_CP034438.1"/>
</dbReference>
<dbReference type="GO" id="GO:0006355">
    <property type="term" value="P:regulation of DNA-templated transcription"/>
    <property type="evidence" value="ECO:0007669"/>
    <property type="project" value="InterPro"/>
</dbReference>
<dbReference type="EMBL" id="CP034438">
    <property type="protein sequence ID" value="AZN30760.1"/>
    <property type="molecule type" value="Genomic_DNA"/>
</dbReference>
<dbReference type="KEGG" id="fsl:EJO69_10960"/>
<dbReference type="Pfam" id="PF09339">
    <property type="entry name" value="HTH_IclR"/>
    <property type="match status" value="1"/>
</dbReference>
<protein>
    <recommendedName>
        <fullName evidence="2">HTH iclR-type domain-containing protein</fullName>
    </recommendedName>
</protein>
<evidence type="ECO:0000313" key="4">
    <source>
        <dbReference type="Proteomes" id="UP000270021"/>
    </source>
</evidence>